<comment type="subcellular location">
    <subcellularLocation>
        <location evidence="1">Cytoplasm</location>
    </subcellularLocation>
    <subcellularLocation>
        <location evidence="2">Nucleus</location>
        <location evidence="2">Nucleoplasm</location>
    </subcellularLocation>
</comment>
<feature type="region of interest" description="Disordered" evidence="10">
    <location>
        <begin position="1"/>
        <end position="20"/>
    </location>
</feature>
<dbReference type="InterPro" id="IPR005637">
    <property type="entry name" value="TAP_C_dom"/>
</dbReference>
<dbReference type="SUPFAM" id="SSF54928">
    <property type="entry name" value="RNA-binding domain, RBD"/>
    <property type="match status" value="1"/>
</dbReference>
<dbReference type="HOGENOM" id="CLU_011280_2_0_1"/>
<dbReference type="InterPro" id="IPR018222">
    <property type="entry name" value="Nuclear_transport_factor_2_euk"/>
</dbReference>
<keyword evidence="5" id="KW-0963">Cytoplasm</keyword>
<organism evidence="13 14">
    <name type="scientific">Loxodonta africana</name>
    <name type="common">African elephant</name>
    <dbReference type="NCBI Taxonomy" id="9785"/>
    <lineage>
        <taxon>Eukaryota</taxon>
        <taxon>Metazoa</taxon>
        <taxon>Chordata</taxon>
        <taxon>Craniata</taxon>
        <taxon>Vertebrata</taxon>
        <taxon>Euteleostomi</taxon>
        <taxon>Mammalia</taxon>
        <taxon>Eutheria</taxon>
        <taxon>Afrotheria</taxon>
        <taxon>Proboscidea</taxon>
        <taxon>Elephantidae</taxon>
        <taxon>Loxodonta</taxon>
    </lineage>
</organism>
<evidence type="ECO:0000256" key="7">
    <source>
        <dbReference type="ARBA" id="ARBA00022737"/>
    </source>
</evidence>
<dbReference type="FunFam" id="3.30.70.330:FF:000165">
    <property type="entry name" value="nuclear RNA export factor 1"/>
    <property type="match status" value="1"/>
</dbReference>
<feature type="compositionally biased region" description="Basic and acidic residues" evidence="10">
    <location>
        <begin position="1"/>
        <end position="10"/>
    </location>
</feature>
<dbReference type="Gene3D" id="1.10.8.10">
    <property type="entry name" value="DNA helicase RuvA subunit, C-terminal domain"/>
    <property type="match status" value="1"/>
</dbReference>
<dbReference type="GO" id="GO:0003723">
    <property type="term" value="F:RNA binding"/>
    <property type="evidence" value="ECO:0007669"/>
    <property type="project" value="InterPro"/>
</dbReference>
<dbReference type="Gene3D" id="3.30.70.330">
    <property type="match status" value="1"/>
</dbReference>
<evidence type="ECO:0000256" key="9">
    <source>
        <dbReference type="ARBA" id="ARBA00023242"/>
    </source>
</evidence>
<dbReference type="GO" id="GO:0005737">
    <property type="term" value="C:cytoplasm"/>
    <property type="evidence" value="ECO:0007669"/>
    <property type="project" value="UniProtKB-SubCell"/>
</dbReference>
<dbReference type="InterPro" id="IPR012677">
    <property type="entry name" value="Nucleotide-bd_a/b_plait_sf"/>
</dbReference>
<dbReference type="Ensembl" id="ENSLAFT00000032220.1">
    <property type="protein sequence ID" value="ENSLAFP00000026462.1"/>
    <property type="gene ID" value="ENSLAFG00000031277.1"/>
</dbReference>
<evidence type="ECO:0008006" key="15">
    <source>
        <dbReference type="Google" id="ProtNLM"/>
    </source>
</evidence>
<dbReference type="InterPro" id="IPR057125">
    <property type="entry name" value="NXF1/2/3/5-like_LRR"/>
</dbReference>
<dbReference type="SUPFAM" id="SSF46934">
    <property type="entry name" value="UBA-like"/>
    <property type="match status" value="1"/>
</dbReference>
<dbReference type="FunFam" id="3.10.450.50:FF:000004">
    <property type="entry name" value="Nuclear RNA export factor 1"/>
    <property type="match status" value="1"/>
</dbReference>
<dbReference type="InterPro" id="IPR009060">
    <property type="entry name" value="UBA-like_sf"/>
</dbReference>
<dbReference type="OMA" id="MQAHFFV"/>
<feature type="domain" description="NTF2" evidence="11">
    <location>
        <begin position="340"/>
        <end position="490"/>
    </location>
</feature>
<dbReference type="PROSITE" id="PS51281">
    <property type="entry name" value="TAP_C"/>
    <property type="match status" value="1"/>
</dbReference>
<dbReference type="Proteomes" id="UP000007646">
    <property type="component" value="Unassembled WGS sequence"/>
</dbReference>
<comment type="similarity">
    <text evidence="3">Belongs to the NXF family.</text>
</comment>
<dbReference type="InterPro" id="IPR032675">
    <property type="entry name" value="LRR_dom_sf"/>
</dbReference>
<dbReference type="eggNOG" id="KOG3763">
    <property type="taxonomic scope" value="Eukaryota"/>
</dbReference>
<keyword evidence="8" id="KW-0509">mRNA transport</keyword>
<dbReference type="CDD" id="cd14342">
    <property type="entry name" value="UBA_TAP-C"/>
    <property type="match status" value="1"/>
</dbReference>
<evidence type="ECO:0000256" key="4">
    <source>
        <dbReference type="ARBA" id="ARBA00022448"/>
    </source>
</evidence>
<dbReference type="GO" id="GO:0016973">
    <property type="term" value="P:poly(A)+ mRNA export from nucleus"/>
    <property type="evidence" value="ECO:0007669"/>
    <property type="project" value="TreeGrafter"/>
</dbReference>
<feature type="compositionally biased region" description="Basic and acidic residues" evidence="10">
    <location>
        <begin position="43"/>
        <end position="58"/>
    </location>
</feature>
<keyword evidence="9" id="KW-0539">Nucleus</keyword>
<dbReference type="InterPro" id="IPR030217">
    <property type="entry name" value="NXF_fam"/>
</dbReference>
<evidence type="ECO:0000256" key="1">
    <source>
        <dbReference type="ARBA" id="ARBA00004496"/>
    </source>
</evidence>
<dbReference type="InterPro" id="IPR015245">
    <property type="entry name" value="Tap_RNA-bd"/>
</dbReference>
<dbReference type="InterPro" id="IPR002075">
    <property type="entry name" value="NTF2_dom"/>
</dbReference>
<dbReference type="SMART" id="SM00804">
    <property type="entry name" value="TAP_C"/>
    <property type="match status" value="1"/>
</dbReference>
<feature type="domain" description="TAP-C" evidence="12">
    <location>
        <begin position="518"/>
        <end position="572"/>
    </location>
</feature>
<keyword evidence="14" id="KW-1185">Reference proteome</keyword>
<protein>
    <recommendedName>
        <fullName evidence="15">Nuclear RNA export factor 3</fullName>
    </recommendedName>
</protein>
<dbReference type="SUPFAM" id="SSF54427">
    <property type="entry name" value="NTF2-like"/>
    <property type="match status" value="1"/>
</dbReference>
<accession>G3UF54</accession>
<dbReference type="Gene3D" id="3.80.10.10">
    <property type="entry name" value="Ribonuclease Inhibitor"/>
    <property type="match status" value="1"/>
</dbReference>
<dbReference type="PANTHER" id="PTHR10662:SF12">
    <property type="entry name" value="NUCLEAR RNA EXPORT FACTOR 3"/>
    <property type="match status" value="1"/>
</dbReference>
<reference evidence="13" key="2">
    <citation type="submission" date="2025-08" db="UniProtKB">
        <authorList>
            <consortium name="Ensembl"/>
        </authorList>
    </citation>
    <scope>IDENTIFICATION</scope>
    <source>
        <strain evidence="13">Isolate ISIS603380</strain>
    </source>
</reference>
<dbReference type="Gene3D" id="3.10.450.50">
    <property type="match status" value="1"/>
</dbReference>
<dbReference type="STRING" id="9785.ENSLAFP00000026462"/>
<feature type="region of interest" description="Disordered" evidence="10">
    <location>
        <begin position="43"/>
        <end position="68"/>
    </location>
</feature>
<dbReference type="SUPFAM" id="SSF52058">
    <property type="entry name" value="L domain-like"/>
    <property type="match status" value="1"/>
</dbReference>
<dbReference type="Pfam" id="PF22602">
    <property type="entry name" value="NXF_NTF2"/>
    <property type="match status" value="1"/>
</dbReference>
<dbReference type="Pfam" id="PF09162">
    <property type="entry name" value="Tap-RNA_bind"/>
    <property type="match status" value="1"/>
</dbReference>
<evidence type="ECO:0000256" key="3">
    <source>
        <dbReference type="ARBA" id="ARBA00009285"/>
    </source>
</evidence>
<keyword evidence="6" id="KW-0433">Leucine-rich repeat</keyword>
<name>G3UF54_LOXAF</name>
<evidence type="ECO:0000259" key="11">
    <source>
        <dbReference type="PROSITE" id="PS50177"/>
    </source>
</evidence>
<dbReference type="InterPro" id="IPR035979">
    <property type="entry name" value="RBD_domain_sf"/>
</dbReference>
<dbReference type="PROSITE" id="PS50177">
    <property type="entry name" value="NTF2_DOMAIN"/>
    <property type="match status" value="1"/>
</dbReference>
<dbReference type="PANTHER" id="PTHR10662">
    <property type="entry name" value="NUCLEAR RNA EXPORT FACTOR"/>
    <property type="match status" value="1"/>
</dbReference>
<dbReference type="Pfam" id="PF03943">
    <property type="entry name" value="TAP_C"/>
    <property type="match status" value="1"/>
</dbReference>
<proteinExistence type="inferred from homology"/>
<dbReference type="Pfam" id="PF24048">
    <property type="entry name" value="LRR_NXF1-5"/>
    <property type="match status" value="1"/>
</dbReference>
<keyword evidence="7" id="KW-0677">Repeat</keyword>
<evidence type="ECO:0000256" key="10">
    <source>
        <dbReference type="SAM" id="MobiDB-lite"/>
    </source>
</evidence>
<evidence type="ECO:0000313" key="13">
    <source>
        <dbReference type="Ensembl" id="ENSLAFP00000026462.1"/>
    </source>
</evidence>
<keyword evidence="4" id="KW-0813">Transport</keyword>
<dbReference type="InterPro" id="IPR032710">
    <property type="entry name" value="NTF2-like_dom_sf"/>
</dbReference>
<dbReference type="InParanoid" id="G3UF54"/>
<dbReference type="AlphaFoldDB" id="G3UF54"/>
<evidence type="ECO:0000256" key="6">
    <source>
        <dbReference type="ARBA" id="ARBA00022614"/>
    </source>
</evidence>
<reference evidence="13 14" key="1">
    <citation type="submission" date="2009-06" db="EMBL/GenBank/DDBJ databases">
        <title>The Genome Sequence of Loxodonta africana (African elephant).</title>
        <authorList>
            <person name="Di Palma F."/>
            <person name="Heiman D."/>
            <person name="Young S."/>
            <person name="Johnson J."/>
            <person name="Lander E.S."/>
            <person name="Lindblad-Toh K."/>
        </authorList>
    </citation>
    <scope>NUCLEOTIDE SEQUENCE [LARGE SCALE GENOMIC DNA]</scope>
    <source>
        <strain evidence="13 14">Isolate ISIS603380</strain>
    </source>
</reference>
<evidence type="ECO:0000256" key="8">
    <source>
        <dbReference type="ARBA" id="ARBA00022816"/>
    </source>
</evidence>
<dbReference type="GO" id="GO:0005654">
    <property type="term" value="C:nucleoplasm"/>
    <property type="evidence" value="ECO:0007669"/>
    <property type="project" value="UniProtKB-SubCell"/>
</dbReference>
<evidence type="ECO:0000256" key="2">
    <source>
        <dbReference type="ARBA" id="ARBA00004642"/>
    </source>
</evidence>
<dbReference type="GeneTree" id="ENSGT00390000007539"/>
<reference evidence="13" key="3">
    <citation type="submission" date="2025-09" db="UniProtKB">
        <authorList>
            <consortium name="Ensembl"/>
        </authorList>
    </citation>
    <scope>IDENTIFICATION</scope>
    <source>
        <strain evidence="13">Isolate ISIS603380</strain>
    </source>
</reference>
<evidence type="ECO:0000259" key="12">
    <source>
        <dbReference type="PROSITE" id="PS51281"/>
    </source>
</evidence>
<evidence type="ECO:0000313" key="14">
    <source>
        <dbReference type="Proteomes" id="UP000007646"/>
    </source>
</evidence>
<dbReference type="FunFam" id="1.10.8.10:FF:000018">
    <property type="entry name" value="Nuclear RNA export factor 1"/>
    <property type="match status" value="1"/>
</dbReference>
<evidence type="ECO:0000256" key="5">
    <source>
        <dbReference type="ARBA" id="ARBA00022490"/>
    </source>
</evidence>
<sequence>GIHPSSRQEQEGDVAMSDAHMGPGVRYTPYAIPAYYRRGSCHRGDQTHGNMERDRKPPQEGMEGDWQDGSSRSWFKVTIPFGIKYDEKWLLDLIQSQCSVPFNPIEFHYENMQAQFFVENASIAFELKKVSGKIWDEENESISIFVSPSAIPHSVQKDLKSETVKLPKVTKNKGYEVPEQALDLRRVHSDPNVMTHNIEMGPNLRNCMAASLQILEENTPKLSPFNSSNNTPYQLVGLLDTMQTAPNLNSLNLSKKVKSEGELDKVKGLEPEEMFADRNPLCTTFIDKSTNISSILELFPKLLCLDNHEVPPPIVFSTETSKKIPVCKGSIFGSETLGNLILLFLHQYYYIYDYGDRWGLLDAYHNEACFSLAIPFNPEDLVPNSLDKYSKGSRNMRKLKDPVLRAQLLKHTKHDVVHFLSVLPRTQHDVSSLVVDMCVQTEKMLCFSVSGEFKEVEGMSQAHVRSFSRIFIATPSRNFSLCILNDQLCVKDSSPIETQGAFSTIVPTPSSSLPTLSQEQQEMVPAFTAQSGMNLEWPQNCLDRNNWDYTRASQIFALSTPVLKILEDTFMK</sequence>